<keyword evidence="7" id="KW-0119">Carbohydrate metabolism</keyword>
<keyword evidence="5" id="KW-0460">Magnesium</keyword>
<protein>
    <recommendedName>
        <fullName evidence="10">Beta-phosphoglucomutase</fullName>
        <ecNumber evidence="9">5.4.2.6</ecNumber>
    </recommendedName>
</protein>
<evidence type="ECO:0000256" key="6">
    <source>
        <dbReference type="ARBA" id="ARBA00023235"/>
    </source>
</evidence>
<sequence length="257" mass="27355">MTDLGLPENILACLFDLDGVISRTAAVHAAAWRQAFDAFLRERDGADFRPFTDADYAQYVDGRPRGDGVHTFLASRGIDLPRGTPDDPPGAATVHGLARRKNELFLERIRSGGVEAYEGTLRYIAAARADGLRTAVVSASANCRDVLRALDAEHLFDARVDGVVAAERGLPGKPRPDTFLAAARDLGVPPDRAAVFEDALAGMDAGRAGRFGYVVGVDRVGRSTALYAHGADRVVTDLVELTGESGEPGEPGEPGER</sequence>
<evidence type="ECO:0000256" key="1">
    <source>
        <dbReference type="ARBA" id="ARBA00001946"/>
    </source>
</evidence>
<dbReference type="PANTHER" id="PTHR46193">
    <property type="entry name" value="6-PHOSPHOGLUCONATE PHOSPHATASE"/>
    <property type="match status" value="1"/>
</dbReference>
<accession>A0ABW1LU77</accession>
<dbReference type="InterPro" id="IPR006439">
    <property type="entry name" value="HAD-SF_hydro_IA"/>
</dbReference>
<dbReference type="Proteomes" id="UP001596242">
    <property type="component" value="Unassembled WGS sequence"/>
</dbReference>
<dbReference type="Pfam" id="PF00702">
    <property type="entry name" value="Hydrolase"/>
    <property type="match status" value="1"/>
</dbReference>
<dbReference type="InterPro" id="IPR036412">
    <property type="entry name" value="HAD-like_sf"/>
</dbReference>
<dbReference type="SUPFAM" id="SSF56784">
    <property type="entry name" value="HAD-like"/>
    <property type="match status" value="1"/>
</dbReference>
<dbReference type="SFLD" id="SFLDS00003">
    <property type="entry name" value="Haloacid_Dehalogenase"/>
    <property type="match status" value="1"/>
</dbReference>
<dbReference type="Gene3D" id="3.40.50.1000">
    <property type="entry name" value="HAD superfamily/HAD-like"/>
    <property type="match status" value="1"/>
</dbReference>
<dbReference type="NCBIfam" id="TIGR01509">
    <property type="entry name" value="HAD-SF-IA-v3"/>
    <property type="match status" value="1"/>
</dbReference>
<proteinExistence type="inferred from homology"/>
<dbReference type="PANTHER" id="PTHR46193:SF18">
    <property type="entry name" value="HEXITOL PHOSPHATASE B"/>
    <property type="match status" value="1"/>
</dbReference>
<dbReference type="SFLD" id="SFLDG01129">
    <property type="entry name" value="C1.5:_HAD__Beta-PGM__Phosphata"/>
    <property type="match status" value="1"/>
</dbReference>
<evidence type="ECO:0000256" key="9">
    <source>
        <dbReference type="ARBA" id="ARBA00044968"/>
    </source>
</evidence>
<evidence type="ECO:0000256" key="3">
    <source>
        <dbReference type="ARBA" id="ARBA00022553"/>
    </source>
</evidence>
<dbReference type="EC" id="5.4.2.6" evidence="9"/>
<dbReference type="InterPro" id="IPR051600">
    <property type="entry name" value="Beta-PGM-like"/>
</dbReference>
<evidence type="ECO:0000313" key="11">
    <source>
        <dbReference type="EMBL" id="MFC6055155.1"/>
    </source>
</evidence>
<evidence type="ECO:0000256" key="4">
    <source>
        <dbReference type="ARBA" id="ARBA00022723"/>
    </source>
</evidence>
<keyword evidence="11" id="KW-0378">Hydrolase</keyword>
<dbReference type="InterPro" id="IPR023214">
    <property type="entry name" value="HAD_sf"/>
</dbReference>
<evidence type="ECO:0000256" key="2">
    <source>
        <dbReference type="ARBA" id="ARBA00006171"/>
    </source>
</evidence>
<organism evidence="11 12">
    <name type="scientific">Streptomyces pratens</name>
    <dbReference type="NCBI Taxonomy" id="887456"/>
    <lineage>
        <taxon>Bacteria</taxon>
        <taxon>Bacillati</taxon>
        <taxon>Actinomycetota</taxon>
        <taxon>Actinomycetes</taxon>
        <taxon>Kitasatosporales</taxon>
        <taxon>Streptomycetaceae</taxon>
        <taxon>Streptomyces</taxon>
    </lineage>
</organism>
<evidence type="ECO:0000256" key="5">
    <source>
        <dbReference type="ARBA" id="ARBA00022842"/>
    </source>
</evidence>
<dbReference type="NCBIfam" id="TIGR02009">
    <property type="entry name" value="PGMB-YQAB-SF"/>
    <property type="match status" value="1"/>
</dbReference>
<dbReference type="InterPro" id="IPR010976">
    <property type="entry name" value="B-phosphoglucomutase_hydrolase"/>
</dbReference>
<dbReference type="RefSeq" id="WP_386394336.1">
    <property type="nucleotide sequence ID" value="NZ_JBHSPT010000012.1"/>
</dbReference>
<comment type="cofactor">
    <cofactor evidence="1">
        <name>Mg(2+)</name>
        <dbReference type="ChEBI" id="CHEBI:18420"/>
    </cofactor>
</comment>
<evidence type="ECO:0000256" key="8">
    <source>
        <dbReference type="ARBA" id="ARBA00044926"/>
    </source>
</evidence>
<gene>
    <name evidence="11" type="ORF">ACFP50_06655</name>
</gene>
<dbReference type="InterPro" id="IPR023198">
    <property type="entry name" value="PGP-like_dom2"/>
</dbReference>
<evidence type="ECO:0000313" key="12">
    <source>
        <dbReference type="Proteomes" id="UP001596242"/>
    </source>
</evidence>
<keyword evidence="3" id="KW-0597">Phosphoprotein</keyword>
<dbReference type="Gene3D" id="1.10.150.240">
    <property type="entry name" value="Putative phosphatase, domain 2"/>
    <property type="match status" value="1"/>
</dbReference>
<comment type="similarity">
    <text evidence="2">Belongs to the HAD-like hydrolase superfamily. CbbY/CbbZ/Gph/YieH family.</text>
</comment>
<reference evidence="12" key="1">
    <citation type="journal article" date="2019" name="Int. J. Syst. Evol. Microbiol.">
        <title>The Global Catalogue of Microorganisms (GCM) 10K type strain sequencing project: providing services to taxonomists for standard genome sequencing and annotation.</title>
        <authorList>
            <consortium name="The Broad Institute Genomics Platform"/>
            <consortium name="The Broad Institute Genome Sequencing Center for Infectious Disease"/>
            <person name="Wu L."/>
            <person name="Ma J."/>
        </authorList>
    </citation>
    <scope>NUCLEOTIDE SEQUENCE [LARGE SCALE GENOMIC DNA]</scope>
    <source>
        <strain evidence="12">JCM 12763</strain>
    </source>
</reference>
<keyword evidence="6" id="KW-0413">Isomerase</keyword>
<comment type="catalytic activity">
    <reaction evidence="8">
        <text>beta-D-glucose 1-phosphate = beta-D-glucose 6-phosphate</text>
        <dbReference type="Rhea" id="RHEA:20113"/>
        <dbReference type="ChEBI" id="CHEBI:57684"/>
        <dbReference type="ChEBI" id="CHEBI:58247"/>
        <dbReference type="EC" id="5.4.2.6"/>
    </reaction>
</comment>
<evidence type="ECO:0000256" key="10">
    <source>
        <dbReference type="ARBA" id="ARBA00044991"/>
    </source>
</evidence>
<name>A0ABW1LU77_9ACTN</name>
<comment type="caution">
    <text evidence="11">The sequence shown here is derived from an EMBL/GenBank/DDBJ whole genome shotgun (WGS) entry which is preliminary data.</text>
</comment>
<dbReference type="GO" id="GO:0016787">
    <property type="term" value="F:hydrolase activity"/>
    <property type="evidence" value="ECO:0007669"/>
    <property type="project" value="UniProtKB-KW"/>
</dbReference>
<keyword evidence="12" id="KW-1185">Reference proteome</keyword>
<dbReference type="EMBL" id="JBHSPT010000012">
    <property type="protein sequence ID" value="MFC6055155.1"/>
    <property type="molecule type" value="Genomic_DNA"/>
</dbReference>
<keyword evidence="4" id="KW-0479">Metal-binding</keyword>
<evidence type="ECO:0000256" key="7">
    <source>
        <dbReference type="ARBA" id="ARBA00023277"/>
    </source>
</evidence>